<sequence>MATFGRYPRLYEGLEPEKIEHLEAFSKSSLDGDFIAVDKLWTTSLHELPHSFLKDIVYIDSVLRQNRYGDAGDYIDRIPEVARSSYASDQRLLLNLIKAYTGIFTQGALRYALRIARDWRARVLGSGLDATNEIHVHTVEIYLRVVRYARYHSTFTTSEDLYLPLGAPSRYEGQWASFEAWIQCLFDQALLIETLPIINNLAPVIDPGNAKKLFQQMVNLCADVSGPSRLLVCTRSHTSFSRFLSSKGHHVDARKQAQEASRLLAQYTAGSTPTPRLHVELDLAFLEVDMPSLSLTSQIQRYAEIADACNTAQIWGLEDYCLDTLSYLAAQKGDLEQMVQRQGQLEHVQNDLERDRVSLLSTQCGHWRAGNQKDHGRILHWLSVFENQYPLSPFFTALESSVPSPDDWDIPAVRYRMELVKYHTYKSAKTYRAASKALKSAQKILPFVPMGDIQQLGSGEGESWYFEWSLPQSVDSINDFEVLALRFCLSFGNITEEDVARNATLRKMFYPKRAEDSNTLWSWKPPFNIIDTTADDVKKLLFPSPTEERSFAARISALEEWFSQDELYDPDASQLLIANLLHSRIRCTTTTGDAFTNLKDNTSRFVEYVGQIQNPSVRNYLQRTVLRAKQTPFDFELQHHPEPDLAKLKLGFLELLQCYEKTHLAGEYALIGNLYGQLAEIELRSAQYLEGLSTFRERIKQSETYFDDLRGGLSLLPGSLGLRMKGTSPTAGLMGNRKPLDRPIELLLDRYFNIAESMVEVRQTLARDIWNYVQRIKERSLNDMLSLANQMPQRLMEEVSKDPDASRGWVEWQAKLKQLEMKRQAGTEGKANAPSVETARRSLQDCESRMMKNKVLTRVLELHRGSVASIEELVETLQGGPADQETVLVDWFTATKGNILSRLYIIVLIVGPESKKDPIHIFEVPAGTGPKSMNWVKNNLNVPEPNEVLAMPNAYSDLQRISGLVEPLAEVLRPGQRLVFCPCTTWSIHRVPLHALELPKSRIESGLTKVKLGEKTGAPSLPESQTTQPQNLLLFQRHKITYTHSCSLLRLSALSRRGGLPPIGSKKTNVAIFNTLCANFSKPTRKTSKLRADPVSIQELSVASNTTVPTLEEIARSTANISYMLGSRPHTNKDVTRTRILQSLRQSAFTWFMGHIDGGSKDSPLDAHLVLSPEDPHQSAPTGSLTGEAIISESTIPEGAHLTLISCRGGVTEENARDEVLGLVPALFQAGARSVSTPLWEINKEDGATWASLLRDEWESAEYGLQGDGDRDGATMLDLASVCQQASQRLFEVRGRENVGAWAGFVFYGFWDFPRLPISFSE</sequence>
<gene>
    <name evidence="2" type="ORF">ALECFALPRED_008812</name>
</gene>
<evidence type="ECO:0000313" key="2">
    <source>
        <dbReference type="EMBL" id="CAF9913435.1"/>
    </source>
</evidence>
<dbReference type="Pfam" id="PF12770">
    <property type="entry name" value="CHAT"/>
    <property type="match status" value="1"/>
</dbReference>
<dbReference type="OrthoDB" id="9991317at2759"/>
<reference evidence="2" key="1">
    <citation type="submission" date="2021-03" db="EMBL/GenBank/DDBJ databases">
        <authorList>
            <person name="Tagirdzhanova G."/>
        </authorList>
    </citation>
    <scope>NUCLEOTIDE SEQUENCE</scope>
</reference>
<dbReference type="EMBL" id="CAJPDR010000062">
    <property type="protein sequence ID" value="CAF9913435.1"/>
    <property type="molecule type" value="Genomic_DNA"/>
</dbReference>
<name>A0A8H3IAF4_9LECA</name>
<protein>
    <recommendedName>
        <fullName evidence="1">CHAT domain-containing protein</fullName>
    </recommendedName>
</protein>
<dbReference type="InterPro" id="IPR024983">
    <property type="entry name" value="CHAT_dom"/>
</dbReference>
<evidence type="ECO:0000259" key="1">
    <source>
        <dbReference type="Pfam" id="PF12770"/>
    </source>
</evidence>
<proteinExistence type="predicted"/>
<dbReference type="Proteomes" id="UP000664203">
    <property type="component" value="Unassembled WGS sequence"/>
</dbReference>
<feature type="domain" description="CHAT" evidence="1">
    <location>
        <begin position="964"/>
        <end position="1247"/>
    </location>
</feature>
<comment type="caution">
    <text evidence="2">The sequence shown here is derived from an EMBL/GenBank/DDBJ whole genome shotgun (WGS) entry which is preliminary data.</text>
</comment>
<keyword evidence="3" id="KW-1185">Reference proteome</keyword>
<evidence type="ECO:0000313" key="3">
    <source>
        <dbReference type="Proteomes" id="UP000664203"/>
    </source>
</evidence>
<accession>A0A8H3IAF4</accession>
<organism evidence="2 3">
    <name type="scientific">Alectoria fallacina</name>
    <dbReference type="NCBI Taxonomy" id="1903189"/>
    <lineage>
        <taxon>Eukaryota</taxon>
        <taxon>Fungi</taxon>
        <taxon>Dikarya</taxon>
        <taxon>Ascomycota</taxon>
        <taxon>Pezizomycotina</taxon>
        <taxon>Lecanoromycetes</taxon>
        <taxon>OSLEUM clade</taxon>
        <taxon>Lecanoromycetidae</taxon>
        <taxon>Lecanorales</taxon>
        <taxon>Lecanorineae</taxon>
        <taxon>Parmeliaceae</taxon>
        <taxon>Alectoria</taxon>
    </lineage>
</organism>